<comment type="pathway">
    <text evidence="9">Protein modification; protein lipoylation via endogenous pathway; protein N(6)-(lipoyl)lysine from octanoyl-[acyl-carrier-protein]: step 2/2.</text>
</comment>
<feature type="compositionally biased region" description="Polar residues" evidence="10">
    <location>
        <begin position="1"/>
        <end position="16"/>
    </location>
</feature>
<feature type="binding site" evidence="9">
    <location>
        <position position="81"/>
    </location>
    <ligand>
        <name>[4Fe-4S] cluster</name>
        <dbReference type="ChEBI" id="CHEBI:49883"/>
        <label>1</label>
    </ligand>
</feature>
<feature type="binding site" evidence="9">
    <location>
        <position position="102"/>
    </location>
    <ligand>
        <name>[4Fe-4S] cluster</name>
        <dbReference type="ChEBI" id="CHEBI:49883"/>
        <label>2</label>
        <note>4Fe-4S-S-AdoMet</note>
    </ligand>
</feature>
<comment type="catalytic activity">
    <reaction evidence="8 9">
        <text>[[Fe-S] cluster scaffold protein carrying a second [4Fe-4S](2+) cluster] + N(6)-octanoyl-L-lysyl-[protein] + 2 oxidized [2Fe-2S]-[ferredoxin] + 2 S-adenosyl-L-methionine + 4 H(+) = [[Fe-S] cluster scaffold protein] + N(6)-[(R)-dihydrolipoyl]-L-lysyl-[protein] + 4 Fe(3+) + 2 hydrogen sulfide + 2 5'-deoxyadenosine + 2 L-methionine + 2 reduced [2Fe-2S]-[ferredoxin]</text>
        <dbReference type="Rhea" id="RHEA:16585"/>
        <dbReference type="Rhea" id="RHEA-COMP:9928"/>
        <dbReference type="Rhea" id="RHEA-COMP:10000"/>
        <dbReference type="Rhea" id="RHEA-COMP:10001"/>
        <dbReference type="Rhea" id="RHEA-COMP:10475"/>
        <dbReference type="Rhea" id="RHEA-COMP:14568"/>
        <dbReference type="Rhea" id="RHEA-COMP:14569"/>
        <dbReference type="ChEBI" id="CHEBI:15378"/>
        <dbReference type="ChEBI" id="CHEBI:17319"/>
        <dbReference type="ChEBI" id="CHEBI:29034"/>
        <dbReference type="ChEBI" id="CHEBI:29919"/>
        <dbReference type="ChEBI" id="CHEBI:33722"/>
        <dbReference type="ChEBI" id="CHEBI:33737"/>
        <dbReference type="ChEBI" id="CHEBI:33738"/>
        <dbReference type="ChEBI" id="CHEBI:57844"/>
        <dbReference type="ChEBI" id="CHEBI:59789"/>
        <dbReference type="ChEBI" id="CHEBI:78809"/>
        <dbReference type="ChEBI" id="CHEBI:83100"/>
        <dbReference type="EC" id="2.8.1.8"/>
    </reaction>
</comment>
<evidence type="ECO:0000256" key="10">
    <source>
        <dbReference type="SAM" id="MobiDB-lite"/>
    </source>
</evidence>
<keyword evidence="6 9" id="KW-0408">Iron</keyword>
<dbReference type="NCBIfam" id="NF004019">
    <property type="entry name" value="PRK05481.1"/>
    <property type="match status" value="1"/>
</dbReference>
<dbReference type="RefSeq" id="WP_110855467.1">
    <property type="nucleotide sequence ID" value="NZ_QJSQ01000010.1"/>
</dbReference>
<dbReference type="NCBIfam" id="NF009544">
    <property type="entry name" value="PRK12928.1"/>
    <property type="match status" value="1"/>
</dbReference>
<dbReference type="InterPro" id="IPR058240">
    <property type="entry name" value="rSAM_sf"/>
</dbReference>
<keyword evidence="2 9" id="KW-0963">Cytoplasm</keyword>
<dbReference type="GO" id="GO:0009249">
    <property type="term" value="P:protein lipoylation"/>
    <property type="evidence" value="ECO:0007669"/>
    <property type="project" value="UniProtKB-UniRule"/>
</dbReference>
<dbReference type="Proteomes" id="UP000247772">
    <property type="component" value="Unassembled WGS sequence"/>
</dbReference>
<dbReference type="AlphaFoldDB" id="A0A2V4TAH4"/>
<dbReference type="InterPro" id="IPR013785">
    <property type="entry name" value="Aldolase_TIM"/>
</dbReference>
<name>A0A2V4TAH4_9BURK</name>
<reference evidence="12 13" key="1">
    <citation type="submission" date="2018-06" db="EMBL/GenBank/DDBJ databases">
        <title>Genomic Encyclopedia of Type Strains, Phase IV (KMG-V): Genome sequencing to study the core and pangenomes of soil and plant-associated prokaryotes.</title>
        <authorList>
            <person name="Whitman W."/>
        </authorList>
    </citation>
    <scope>NUCLEOTIDE SEQUENCE [LARGE SCALE GENOMIC DNA]</scope>
    <source>
        <strain evidence="12 13">SRCL-318</strain>
    </source>
</reference>
<sequence>MEAATSQTSHVSSTALGQEGLRSREKLARIPVKIEPPAGSDAVLPKPPWLRARPLMSETVAGVAAVLREHRLHSVCEEAMCPNIGECFAQRTATFMIMGGLCTRRCPFCDVAHGRPAPLDESEPARLAAAVAALGLRHVVITSVDRDDLRDGGAAHFARCIAQVRERVPGIGVEVLTPDFRGRIARALEALSHAWPDVFNHNLETVPALYRAARPGADYRGSLDLLARAKTANGALVTKSGLMVGLGETDEALLATMRDLREHRVDVLTIGQYLAPSKFHLPVKRYMHPDEFAGLRAAGLAMGFSEVVAGPLVRSSYHAAQTVEAARQAEAG</sequence>
<comment type="function">
    <text evidence="9">Catalyzes the radical-mediated insertion of two sulfur atoms into the C-6 and C-8 positions of the octanoyl moiety bound to the lipoyl domains of lipoate-dependent enzymes, thereby converting the octanoylated domains into lipoylated derivatives.</text>
</comment>
<dbReference type="InterPro" id="IPR007197">
    <property type="entry name" value="rSAM"/>
</dbReference>
<evidence type="ECO:0000313" key="12">
    <source>
        <dbReference type="EMBL" id="PYE22569.1"/>
    </source>
</evidence>
<dbReference type="GO" id="GO:0051539">
    <property type="term" value="F:4 iron, 4 sulfur cluster binding"/>
    <property type="evidence" value="ECO:0007669"/>
    <property type="project" value="UniProtKB-UniRule"/>
</dbReference>
<organism evidence="12 13">
    <name type="scientific">Paraburkholderia silvatlantica</name>
    <dbReference type="NCBI Taxonomy" id="321895"/>
    <lineage>
        <taxon>Bacteria</taxon>
        <taxon>Pseudomonadati</taxon>
        <taxon>Pseudomonadota</taxon>
        <taxon>Betaproteobacteria</taxon>
        <taxon>Burkholderiales</taxon>
        <taxon>Burkholderiaceae</taxon>
        <taxon>Paraburkholderia</taxon>
    </lineage>
</organism>
<dbReference type="GO" id="GO:0046872">
    <property type="term" value="F:metal ion binding"/>
    <property type="evidence" value="ECO:0007669"/>
    <property type="project" value="UniProtKB-KW"/>
</dbReference>
<feature type="binding site" evidence="9">
    <location>
        <position position="316"/>
    </location>
    <ligand>
        <name>[4Fe-4S] cluster</name>
        <dbReference type="ChEBI" id="CHEBI:49883"/>
        <label>1</label>
    </ligand>
</feature>
<feature type="region of interest" description="Disordered" evidence="10">
    <location>
        <begin position="1"/>
        <end position="20"/>
    </location>
</feature>
<keyword evidence="5 9" id="KW-0479">Metal-binding</keyword>
<dbReference type="CDD" id="cd01335">
    <property type="entry name" value="Radical_SAM"/>
    <property type="match status" value="1"/>
</dbReference>
<feature type="domain" description="Radical SAM core" evidence="11">
    <location>
        <begin position="87"/>
        <end position="305"/>
    </location>
</feature>
<dbReference type="SFLD" id="SFLDS00029">
    <property type="entry name" value="Radical_SAM"/>
    <property type="match status" value="1"/>
</dbReference>
<evidence type="ECO:0000256" key="3">
    <source>
        <dbReference type="ARBA" id="ARBA00022679"/>
    </source>
</evidence>
<comment type="cofactor">
    <cofactor evidence="9">
        <name>[4Fe-4S] cluster</name>
        <dbReference type="ChEBI" id="CHEBI:49883"/>
    </cofactor>
    <text evidence="9">Binds 2 [4Fe-4S] clusters per subunit. One cluster is coordinated with 3 cysteines and an exchangeable S-adenosyl-L-methionine.</text>
</comment>
<accession>A0A2V4TAH4</accession>
<comment type="similarity">
    <text evidence="9">Belongs to the radical SAM superfamily. Lipoyl synthase family.</text>
</comment>
<evidence type="ECO:0000256" key="6">
    <source>
        <dbReference type="ARBA" id="ARBA00023004"/>
    </source>
</evidence>
<dbReference type="GO" id="GO:0005737">
    <property type="term" value="C:cytoplasm"/>
    <property type="evidence" value="ECO:0007669"/>
    <property type="project" value="UniProtKB-SubCell"/>
</dbReference>
<dbReference type="EMBL" id="QJSQ01000010">
    <property type="protein sequence ID" value="PYE22569.1"/>
    <property type="molecule type" value="Genomic_DNA"/>
</dbReference>
<keyword evidence="1 9" id="KW-0004">4Fe-4S</keyword>
<dbReference type="NCBIfam" id="TIGR00510">
    <property type="entry name" value="lipA"/>
    <property type="match status" value="1"/>
</dbReference>
<dbReference type="FunFam" id="3.20.20.70:FF:000040">
    <property type="entry name" value="Lipoyl synthase"/>
    <property type="match status" value="1"/>
</dbReference>
<feature type="binding site" evidence="9">
    <location>
        <position position="109"/>
    </location>
    <ligand>
        <name>[4Fe-4S] cluster</name>
        <dbReference type="ChEBI" id="CHEBI:49883"/>
        <label>2</label>
        <note>4Fe-4S-S-AdoMet</note>
    </ligand>
</feature>
<feature type="binding site" evidence="9">
    <location>
        <position position="87"/>
    </location>
    <ligand>
        <name>[4Fe-4S] cluster</name>
        <dbReference type="ChEBI" id="CHEBI:49883"/>
        <label>1</label>
    </ligand>
</feature>
<keyword evidence="7 9" id="KW-0411">Iron-sulfur</keyword>
<dbReference type="GO" id="GO:0016992">
    <property type="term" value="F:lipoate synthase activity"/>
    <property type="evidence" value="ECO:0007669"/>
    <property type="project" value="UniProtKB-UniRule"/>
</dbReference>
<dbReference type="InterPro" id="IPR006638">
    <property type="entry name" value="Elp3/MiaA/NifB-like_rSAM"/>
</dbReference>
<comment type="subcellular location">
    <subcellularLocation>
        <location evidence="9">Cytoplasm</location>
    </subcellularLocation>
</comment>
<dbReference type="PANTHER" id="PTHR10949:SF0">
    <property type="entry name" value="LIPOYL SYNTHASE, MITOCHONDRIAL"/>
    <property type="match status" value="1"/>
</dbReference>
<dbReference type="SUPFAM" id="SSF102114">
    <property type="entry name" value="Radical SAM enzymes"/>
    <property type="match status" value="1"/>
</dbReference>
<evidence type="ECO:0000256" key="1">
    <source>
        <dbReference type="ARBA" id="ARBA00022485"/>
    </source>
</evidence>
<proteinExistence type="inferred from homology"/>
<evidence type="ECO:0000259" key="11">
    <source>
        <dbReference type="PROSITE" id="PS51918"/>
    </source>
</evidence>
<dbReference type="UniPathway" id="UPA00538">
    <property type="reaction ID" value="UER00593"/>
</dbReference>
<feature type="binding site" evidence="9">
    <location>
        <position position="106"/>
    </location>
    <ligand>
        <name>[4Fe-4S] cluster</name>
        <dbReference type="ChEBI" id="CHEBI:49883"/>
        <label>2</label>
        <note>4Fe-4S-S-AdoMet</note>
    </ligand>
</feature>
<feature type="binding site" evidence="9">
    <location>
        <position position="76"/>
    </location>
    <ligand>
        <name>[4Fe-4S] cluster</name>
        <dbReference type="ChEBI" id="CHEBI:49883"/>
        <label>1</label>
    </ligand>
</feature>
<gene>
    <name evidence="9" type="primary">lipA</name>
    <name evidence="12" type="ORF">C7410_110195</name>
</gene>
<dbReference type="EC" id="2.8.1.8" evidence="9"/>
<dbReference type="Pfam" id="PF04055">
    <property type="entry name" value="Radical_SAM"/>
    <property type="match status" value="1"/>
</dbReference>
<dbReference type="SMART" id="SM00729">
    <property type="entry name" value="Elp3"/>
    <property type="match status" value="1"/>
</dbReference>
<evidence type="ECO:0000256" key="8">
    <source>
        <dbReference type="ARBA" id="ARBA00047326"/>
    </source>
</evidence>
<dbReference type="InterPro" id="IPR003698">
    <property type="entry name" value="Lipoyl_synth"/>
</dbReference>
<evidence type="ECO:0000256" key="7">
    <source>
        <dbReference type="ARBA" id="ARBA00023014"/>
    </source>
</evidence>
<dbReference type="SFLD" id="SFLDF00271">
    <property type="entry name" value="lipoyl_synthase"/>
    <property type="match status" value="1"/>
</dbReference>
<evidence type="ECO:0000256" key="2">
    <source>
        <dbReference type="ARBA" id="ARBA00022490"/>
    </source>
</evidence>
<dbReference type="Gene3D" id="3.20.20.70">
    <property type="entry name" value="Aldolase class I"/>
    <property type="match status" value="1"/>
</dbReference>
<protein>
    <recommendedName>
        <fullName evidence="9">Lipoyl synthase</fullName>
        <ecNumber evidence="9">2.8.1.8</ecNumber>
    </recommendedName>
    <alternativeName>
        <fullName evidence="9">Lip-syn</fullName>
        <shortName evidence="9">LS</shortName>
    </alternativeName>
    <alternativeName>
        <fullName evidence="9">Lipoate synthase</fullName>
    </alternativeName>
    <alternativeName>
        <fullName evidence="9">Lipoic acid synthase</fullName>
    </alternativeName>
    <alternativeName>
        <fullName evidence="9">Sulfur insertion protein LipA</fullName>
    </alternativeName>
</protein>
<dbReference type="PIRSF" id="PIRSF005963">
    <property type="entry name" value="Lipoyl_synth"/>
    <property type="match status" value="1"/>
</dbReference>
<dbReference type="PROSITE" id="PS51918">
    <property type="entry name" value="RADICAL_SAM"/>
    <property type="match status" value="1"/>
</dbReference>
<evidence type="ECO:0000256" key="4">
    <source>
        <dbReference type="ARBA" id="ARBA00022691"/>
    </source>
</evidence>
<dbReference type="SFLD" id="SFLDG01058">
    <property type="entry name" value="lipoyl_synthase_like"/>
    <property type="match status" value="1"/>
</dbReference>
<dbReference type="HAMAP" id="MF_00206">
    <property type="entry name" value="Lipoyl_synth"/>
    <property type="match status" value="1"/>
</dbReference>
<keyword evidence="3 9" id="KW-0808">Transferase</keyword>
<evidence type="ECO:0000313" key="13">
    <source>
        <dbReference type="Proteomes" id="UP000247772"/>
    </source>
</evidence>
<keyword evidence="4 9" id="KW-0949">S-adenosyl-L-methionine</keyword>
<dbReference type="OrthoDB" id="9787898at2"/>
<evidence type="ECO:0000256" key="5">
    <source>
        <dbReference type="ARBA" id="ARBA00022723"/>
    </source>
</evidence>
<dbReference type="PANTHER" id="PTHR10949">
    <property type="entry name" value="LIPOYL SYNTHASE"/>
    <property type="match status" value="1"/>
</dbReference>
<evidence type="ECO:0000256" key="9">
    <source>
        <dbReference type="HAMAP-Rule" id="MF_00206"/>
    </source>
</evidence>
<comment type="caution">
    <text evidence="12">The sequence shown here is derived from an EMBL/GenBank/DDBJ whole genome shotgun (WGS) entry which is preliminary data.</text>
</comment>